<accession>A0ABT9D7J6</accession>
<dbReference type="CDD" id="cd07043">
    <property type="entry name" value="STAS_anti-anti-sigma_factors"/>
    <property type="match status" value="1"/>
</dbReference>
<dbReference type="InterPro" id="IPR002645">
    <property type="entry name" value="STAS_dom"/>
</dbReference>
<evidence type="ECO:0000313" key="3">
    <source>
        <dbReference type="Proteomes" id="UP001232536"/>
    </source>
</evidence>
<reference evidence="2 3" key="1">
    <citation type="submission" date="2023-07" db="EMBL/GenBank/DDBJ databases">
        <title>Description of novel actinomycetes strains, isolated from tidal flat sediment.</title>
        <authorList>
            <person name="Lu C."/>
        </authorList>
    </citation>
    <scope>NUCLEOTIDE SEQUENCE [LARGE SCALE GENOMIC DNA]</scope>
    <source>
        <strain evidence="2 3">SYSU T00b441</strain>
    </source>
</reference>
<keyword evidence="3" id="KW-1185">Reference proteome</keyword>
<evidence type="ECO:0000313" key="2">
    <source>
        <dbReference type="EMBL" id="MDO8106073.1"/>
    </source>
</evidence>
<dbReference type="Proteomes" id="UP001232536">
    <property type="component" value="Unassembled WGS sequence"/>
</dbReference>
<dbReference type="PROSITE" id="PS50801">
    <property type="entry name" value="STAS"/>
    <property type="match status" value="1"/>
</dbReference>
<feature type="domain" description="STAS" evidence="1">
    <location>
        <begin position="10"/>
        <end position="112"/>
    </location>
</feature>
<sequence>MTSVWPEQASGLEAIEIPDGTLVRMWGSVDESLRAQASAVMAHALVRSGPVVVDADAMEFVDSSGLAFILQLLRAAQEDGRPVVLRDPPTLLLEMLDLLGLSDQVPLEFSTS</sequence>
<dbReference type="InterPro" id="IPR036513">
    <property type="entry name" value="STAS_dom_sf"/>
</dbReference>
<dbReference type="SUPFAM" id="SSF52091">
    <property type="entry name" value="SpoIIaa-like"/>
    <property type="match status" value="1"/>
</dbReference>
<dbReference type="Pfam" id="PF13466">
    <property type="entry name" value="STAS_2"/>
    <property type="match status" value="1"/>
</dbReference>
<organism evidence="2 3">
    <name type="scientific">Actinotalea lenta</name>
    <dbReference type="NCBI Taxonomy" id="3064654"/>
    <lineage>
        <taxon>Bacteria</taxon>
        <taxon>Bacillati</taxon>
        <taxon>Actinomycetota</taxon>
        <taxon>Actinomycetes</taxon>
        <taxon>Micrococcales</taxon>
        <taxon>Cellulomonadaceae</taxon>
        <taxon>Actinotalea</taxon>
    </lineage>
</organism>
<name>A0ABT9D7J6_9CELL</name>
<dbReference type="InterPro" id="IPR058548">
    <property type="entry name" value="MlaB-like_STAS"/>
</dbReference>
<dbReference type="RefSeq" id="WP_304599766.1">
    <property type="nucleotide sequence ID" value="NZ_JAUQYP010000001.1"/>
</dbReference>
<evidence type="ECO:0000259" key="1">
    <source>
        <dbReference type="PROSITE" id="PS50801"/>
    </source>
</evidence>
<proteinExistence type="predicted"/>
<dbReference type="EMBL" id="JAUQYP010000001">
    <property type="protein sequence ID" value="MDO8106073.1"/>
    <property type="molecule type" value="Genomic_DNA"/>
</dbReference>
<comment type="caution">
    <text evidence="2">The sequence shown here is derived from an EMBL/GenBank/DDBJ whole genome shotgun (WGS) entry which is preliminary data.</text>
</comment>
<dbReference type="Gene3D" id="3.30.750.24">
    <property type="entry name" value="STAS domain"/>
    <property type="match status" value="1"/>
</dbReference>
<protein>
    <submittedName>
        <fullName evidence="2">STAS domain-containing protein</fullName>
    </submittedName>
</protein>
<gene>
    <name evidence="2" type="ORF">Q6348_02550</name>
</gene>